<dbReference type="SUPFAM" id="SSF46689">
    <property type="entry name" value="Homeodomain-like"/>
    <property type="match status" value="1"/>
</dbReference>
<evidence type="ECO:0000259" key="4">
    <source>
        <dbReference type="PROSITE" id="PS01124"/>
    </source>
</evidence>
<dbReference type="InterPro" id="IPR018062">
    <property type="entry name" value="HTH_AraC-typ_CS"/>
</dbReference>
<keyword evidence="3" id="KW-0804">Transcription</keyword>
<accession>A0A1M4XT26</accession>
<evidence type="ECO:0000256" key="1">
    <source>
        <dbReference type="ARBA" id="ARBA00023015"/>
    </source>
</evidence>
<name>A0A1M4XT26_9CLOT</name>
<feature type="domain" description="HTH araC/xylS-type" evidence="4">
    <location>
        <begin position="232"/>
        <end position="329"/>
    </location>
</feature>
<dbReference type="STRING" id="1533.SAMN05443638_1213"/>
<evidence type="ECO:0000256" key="3">
    <source>
        <dbReference type="ARBA" id="ARBA00023163"/>
    </source>
</evidence>
<dbReference type="InterPro" id="IPR009057">
    <property type="entry name" value="Homeodomain-like_sf"/>
</dbReference>
<reference evidence="5 6" key="1">
    <citation type="submission" date="2016-11" db="EMBL/GenBank/DDBJ databases">
        <authorList>
            <person name="Jaros S."/>
            <person name="Januszkiewicz K."/>
            <person name="Wedrychowicz H."/>
        </authorList>
    </citation>
    <scope>NUCLEOTIDE SEQUENCE [LARGE SCALE GENOMIC DNA]</scope>
    <source>
        <strain evidence="5 6">DSM 2631</strain>
    </source>
</reference>
<keyword evidence="2" id="KW-0238">DNA-binding</keyword>
<dbReference type="InterPro" id="IPR018060">
    <property type="entry name" value="HTH_AraC"/>
</dbReference>
<dbReference type="SMART" id="SM00342">
    <property type="entry name" value="HTH_ARAC"/>
    <property type="match status" value="1"/>
</dbReference>
<dbReference type="AlphaFoldDB" id="A0A1M4XT26"/>
<protein>
    <submittedName>
        <fullName evidence="5">Transcriptional regulator, AraC family</fullName>
    </submittedName>
</protein>
<evidence type="ECO:0000313" key="5">
    <source>
        <dbReference type="EMBL" id="SHE96754.1"/>
    </source>
</evidence>
<dbReference type="PROSITE" id="PS00041">
    <property type="entry name" value="HTH_ARAC_FAMILY_1"/>
    <property type="match status" value="1"/>
</dbReference>
<dbReference type="InterPro" id="IPR020449">
    <property type="entry name" value="Tscrpt_reg_AraC-type_HTH"/>
</dbReference>
<dbReference type="Proteomes" id="UP000184035">
    <property type="component" value="Unassembled WGS sequence"/>
</dbReference>
<evidence type="ECO:0000256" key="2">
    <source>
        <dbReference type="ARBA" id="ARBA00023125"/>
    </source>
</evidence>
<dbReference type="PANTHER" id="PTHR47893:SF1">
    <property type="entry name" value="REGULATORY PROTEIN PCHR"/>
    <property type="match status" value="1"/>
</dbReference>
<dbReference type="PRINTS" id="PR00032">
    <property type="entry name" value="HTHARAC"/>
</dbReference>
<dbReference type="Gene3D" id="1.10.10.60">
    <property type="entry name" value="Homeodomain-like"/>
    <property type="match status" value="2"/>
</dbReference>
<dbReference type="Pfam" id="PF12833">
    <property type="entry name" value="HTH_18"/>
    <property type="match status" value="1"/>
</dbReference>
<sequence length="329" mass="38985">MVKNNFLSKKCYTNDSLMENTIYNLNRFFNNIYETREKYFWAPKDIGDGYYKRMLLGKSIEISTEKIKYNEDTKMSGKSFGDAYSLYFSLNKDMNWREEYSKRDFSINEKLGAFMKINEIFESCILEKEKKYNCLSISISKERLKEYFNIEEILKYNSLKENKFFAETFEVNESIRKAILDIENCPYKSDIKYMYIESKALEIFTTVISQINNKDFNYSRCKLSKTDISSIMLIKKYVDKEFTRKITIKDLALLGKINECKLKQGFKGIFGQSVYSYIIDKRLKLSINLLDEGYLINEIAYMVGYNDPSSFSRAFKKRHGYSPVNIRSR</sequence>
<dbReference type="PROSITE" id="PS01124">
    <property type="entry name" value="HTH_ARAC_FAMILY_2"/>
    <property type="match status" value="1"/>
</dbReference>
<proteinExistence type="predicted"/>
<gene>
    <name evidence="5" type="ORF">SAMN05443638_1213</name>
</gene>
<keyword evidence="6" id="KW-1185">Reference proteome</keyword>
<dbReference type="GO" id="GO:0003700">
    <property type="term" value="F:DNA-binding transcription factor activity"/>
    <property type="evidence" value="ECO:0007669"/>
    <property type="project" value="InterPro"/>
</dbReference>
<dbReference type="PANTHER" id="PTHR47893">
    <property type="entry name" value="REGULATORY PROTEIN PCHR"/>
    <property type="match status" value="1"/>
</dbReference>
<keyword evidence="1" id="KW-0805">Transcription regulation</keyword>
<dbReference type="GO" id="GO:0043565">
    <property type="term" value="F:sequence-specific DNA binding"/>
    <property type="evidence" value="ECO:0007669"/>
    <property type="project" value="InterPro"/>
</dbReference>
<organism evidence="5 6">
    <name type="scientific">Clostridium fallax</name>
    <dbReference type="NCBI Taxonomy" id="1533"/>
    <lineage>
        <taxon>Bacteria</taxon>
        <taxon>Bacillati</taxon>
        <taxon>Bacillota</taxon>
        <taxon>Clostridia</taxon>
        <taxon>Eubacteriales</taxon>
        <taxon>Clostridiaceae</taxon>
        <taxon>Clostridium</taxon>
    </lineage>
</organism>
<evidence type="ECO:0000313" key="6">
    <source>
        <dbReference type="Proteomes" id="UP000184035"/>
    </source>
</evidence>
<dbReference type="EMBL" id="FQVM01000021">
    <property type="protein sequence ID" value="SHE96754.1"/>
    <property type="molecule type" value="Genomic_DNA"/>
</dbReference>
<dbReference type="InterPro" id="IPR053142">
    <property type="entry name" value="PchR_regulatory_protein"/>
</dbReference>